<dbReference type="EMBL" id="CANHGI010000005">
    <property type="protein sequence ID" value="CAI5450126.1"/>
    <property type="molecule type" value="Genomic_DNA"/>
</dbReference>
<dbReference type="OrthoDB" id="5835471at2759"/>
<evidence type="ECO:0000313" key="2">
    <source>
        <dbReference type="Proteomes" id="UP001152747"/>
    </source>
</evidence>
<organism evidence="1 2">
    <name type="scientific">Caenorhabditis angaria</name>
    <dbReference type="NCBI Taxonomy" id="860376"/>
    <lineage>
        <taxon>Eukaryota</taxon>
        <taxon>Metazoa</taxon>
        <taxon>Ecdysozoa</taxon>
        <taxon>Nematoda</taxon>
        <taxon>Chromadorea</taxon>
        <taxon>Rhabditida</taxon>
        <taxon>Rhabditina</taxon>
        <taxon>Rhabditomorpha</taxon>
        <taxon>Rhabditoidea</taxon>
        <taxon>Rhabditidae</taxon>
        <taxon>Peloderinae</taxon>
        <taxon>Caenorhabditis</taxon>
    </lineage>
</organism>
<name>A0A9P1IS33_9PELO</name>
<dbReference type="Proteomes" id="UP001152747">
    <property type="component" value="Unassembled WGS sequence"/>
</dbReference>
<dbReference type="AlphaFoldDB" id="A0A9P1IS33"/>
<accession>A0A9P1IS33</accession>
<sequence length="274" mass="30366">MKSPVCQNLEQLLYTTSRADETSHNCVIVIDKHSALTFGAHQNLTENQVVTIYNVLDSSLQFECVIGKRLDSCDLVCLKVIDGEFPVVPKLDGSISEGREYMMVGLDAERCPIWRDGVISERKEEETYYTGTSEGDFPGAGIFDKCGRYLGIVIDKDLTESADNRIRIIGQEDSLAICDHMKSAKKYVHSPDWEYCESPPSYGQAASPAYSYGSPSYRQASPAYSHGSPSYGQAASPAYSYGSPSYGQYSPDYSHGSPSYTQYFSVNGQYYSYT</sequence>
<keyword evidence="2" id="KW-1185">Reference proteome</keyword>
<comment type="caution">
    <text evidence="1">The sequence shown here is derived from an EMBL/GenBank/DDBJ whole genome shotgun (WGS) entry which is preliminary data.</text>
</comment>
<protein>
    <submittedName>
        <fullName evidence="1">Uncharacterized protein</fullName>
    </submittedName>
</protein>
<reference evidence="1" key="1">
    <citation type="submission" date="2022-11" db="EMBL/GenBank/DDBJ databases">
        <authorList>
            <person name="Kikuchi T."/>
        </authorList>
    </citation>
    <scope>NUCLEOTIDE SEQUENCE</scope>
    <source>
        <strain evidence="1">PS1010</strain>
    </source>
</reference>
<gene>
    <name evidence="1" type="ORF">CAMP_LOCUS12763</name>
</gene>
<proteinExistence type="predicted"/>
<evidence type="ECO:0000313" key="1">
    <source>
        <dbReference type="EMBL" id="CAI5450126.1"/>
    </source>
</evidence>